<dbReference type="EMBL" id="JACHNS010000002">
    <property type="protein sequence ID" value="MBB4592420.1"/>
    <property type="molecule type" value="Genomic_DNA"/>
</dbReference>
<proteinExistence type="predicted"/>
<keyword evidence="2" id="KW-1185">Reference proteome</keyword>
<evidence type="ECO:0000313" key="2">
    <source>
        <dbReference type="Proteomes" id="UP000554726"/>
    </source>
</evidence>
<organism evidence="1 2">
    <name type="scientific">Xanthomonas cannabis</name>
    <dbReference type="NCBI Taxonomy" id="1885674"/>
    <lineage>
        <taxon>Bacteria</taxon>
        <taxon>Pseudomonadati</taxon>
        <taxon>Pseudomonadota</taxon>
        <taxon>Gammaproteobacteria</taxon>
        <taxon>Lysobacterales</taxon>
        <taxon>Lysobacteraceae</taxon>
        <taxon>Xanthomonas</taxon>
    </lineage>
</organism>
<evidence type="ECO:0000313" key="1">
    <source>
        <dbReference type="EMBL" id="MBB4592420.1"/>
    </source>
</evidence>
<sequence length="45" mass="4965">MQYLADRLRKRTSVGIGQGLRCAAQLLRRLNNHTDTPNITIGGNA</sequence>
<protein>
    <submittedName>
        <fullName evidence="1">Uncharacterized protein</fullName>
    </submittedName>
</protein>
<accession>A0ABR6JHY7</accession>
<gene>
    <name evidence="1" type="ORF">FHR60_001060</name>
</gene>
<reference evidence="1 2" key="1">
    <citation type="submission" date="2020-08" db="EMBL/GenBank/DDBJ databases">
        <title>Studying the diversity of plant-associated saprophytic bacteria and their role in host health and plant-pathogen interactions.</title>
        <authorList>
            <person name="Potnis N."/>
        </authorList>
    </citation>
    <scope>NUCLEOTIDE SEQUENCE [LARGE SCALE GENOMIC DNA]</scope>
    <source>
        <strain evidence="1 2">F16</strain>
    </source>
</reference>
<name>A0ABR6JHY7_9XANT</name>
<comment type="caution">
    <text evidence="1">The sequence shown here is derived from an EMBL/GenBank/DDBJ whole genome shotgun (WGS) entry which is preliminary data.</text>
</comment>
<dbReference type="Proteomes" id="UP000554726">
    <property type="component" value="Unassembled WGS sequence"/>
</dbReference>